<comment type="caution">
    <text evidence="6">The sequence shown here is derived from an EMBL/GenBank/DDBJ whole genome shotgun (WGS) entry which is preliminary data.</text>
</comment>
<organism evidence="6 7">
    <name type="scientific">candidate division WOR-1 bacterium RIFOXYB2_FULL_37_13</name>
    <dbReference type="NCBI Taxonomy" id="1802579"/>
    <lineage>
        <taxon>Bacteria</taxon>
        <taxon>Bacillati</taxon>
        <taxon>Saganbacteria</taxon>
    </lineage>
</organism>
<dbReference type="GO" id="GO:0032259">
    <property type="term" value="P:methylation"/>
    <property type="evidence" value="ECO:0007669"/>
    <property type="project" value="UniProtKB-KW"/>
</dbReference>
<keyword evidence="2" id="KW-0489">Methyltransferase</keyword>
<dbReference type="Pfam" id="PF01555">
    <property type="entry name" value="N6_N4_Mtase"/>
    <property type="match status" value="1"/>
</dbReference>
<dbReference type="PIRSF" id="PIRSF015855">
    <property type="entry name" value="TypeIII_Mtase_mKpnI"/>
    <property type="match status" value="1"/>
</dbReference>
<sequence>MASNNKQKLELTWVGKNNPEYDIANIEPRILEENPELSNCANDPNTENMIIHGDNLLALKALLPEYEGKIKCIYIDPPYNTGNAFDHYDDSVEHSTWLSLMKPRLELLRILLREDGSIWISIDEKEGHYLKILCDEIFNRENFIIQTTIQRGSATGHKAINPTPVQVCDLMLCYAKRKTEWIYKPVYRERGYDKAYSQYINNFEAGYEKWKFVPLKEILKEGNLTIESALKKFPERIIRFAQPDYNAVGKETREYIELSKLNPSKLYKQLRTGYPDIYLFNGNRILFYKDKMREINGVLVTAELVTNIWTDMNYQGIASEGGVVFQRSKKPELQIKRVIEMSTNPSDLILDSFLGSGTTSAVAHKMGRKYIGIEMGNHAYTHCKARLDKVIDGSDQGGISKSVDWKGGGAYKFYELAPSFIVKDEFGNPVIDSFYNDTKLIKAMCKLMNFTYQPSQTEYWKHGVGQGKNYLYVTTQLLTTAMIQQIAGHLTEGETLIICPKKFEPGAEKIDSRITIKKIPHSVLKACYFGKKEYLLPIKESATEEVEIESEAEDNE</sequence>
<comment type="similarity">
    <text evidence="1">Belongs to the N(4)/N(6)-methyltransferase family.</text>
</comment>
<accession>A0A1F4STH7</accession>
<dbReference type="InterPro" id="IPR002052">
    <property type="entry name" value="DNA_methylase_N6_adenine_CS"/>
</dbReference>
<dbReference type="STRING" id="1802579.A2310_00905"/>
<dbReference type="InterPro" id="IPR029063">
    <property type="entry name" value="SAM-dependent_MTases_sf"/>
</dbReference>
<dbReference type="AlphaFoldDB" id="A0A1F4STH7"/>
<reference evidence="6 7" key="1">
    <citation type="journal article" date="2016" name="Nat. Commun.">
        <title>Thousands of microbial genomes shed light on interconnected biogeochemical processes in an aquifer system.</title>
        <authorList>
            <person name="Anantharaman K."/>
            <person name="Brown C.T."/>
            <person name="Hug L.A."/>
            <person name="Sharon I."/>
            <person name="Castelle C.J."/>
            <person name="Probst A.J."/>
            <person name="Thomas B.C."/>
            <person name="Singh A."/>
            <person name="Wilkins M.J."/>
            <person name="Karaoz U."/>
            <person name="Brodie E.L."/>
            <person name="Williams K.H."/>
            <person name="Hubbard S.S."/>
            <person name="Banfield J.F."/>
        </authorList>
    </citation>
    <scope>NUCLEOTIDE SEQUENCE [LARGE SCALE GENOMIC DNA]</scope>
</reference>
<dbReference type="EMBL" id="MEUB01000016">
    <property type="protein sequence ID" value="OGC23637.1"/>
    <property type="molecule type" value="Genomic_DNA"/>
</dbReference>
<dbReference type="SUPFAM" id="SSF53335">
    <property type="entry name" value="S-adenosyl-L-methionine-dependent methyltransferases"/>
    <property type="match status" value="1"/>
</dbReference>
<evidence type="ECO:0000256" key="4">
    <source>
        <dbReference type="ARBA" id="ARBA00022691"/>
    </source>
</evidence>
<dbReference type="GO" id="GO:0003677">
    <property type="term" value="F:DNA binding"/>
    <property type="evidence" value="ECO:0007669"/>
    <property type="project" value="InterPro"/>
</dbReference>
<protein>
    <recommendedName>
        <fullName evidence="5">DNA methylase N-4/N-6 domain-containing protein</fullName>
    </recommendedName>
</protein>
<keyword evidence="3" id="KW-0808">Transferase</keyword>
<dbReference type="InterPro" id="IPR001091">
    <property type="entry name" value="RM_Methyltransferase"/>
</dbReference>
<dbReference type="Gene3D" id="3.40.50.150">
    <property type="entry name" value="Vaccinia Virus protein VP39"/>
    <property type="match status" value="1"/>
</dbReference>
<evidence type="ECO:0000313" key="7">
    <source>
        <dbReference type="Proteomes" id="UP000178417"/>
    </source>
</evidence>
<dbReference type="GO" id="GO:0008170">
    <property type="term" value="F:N-methyltransferase activity"/>
    <property type="evidence" value="ECO:0007669"/>
    <property type="project" value="InterPro"/>
</dbReference>
<evidence type="ECO:0000256" key="1">
    <source>
        <dbReference type="ARBA" id="ARBA00006594"/>
    </source>
</evidence>
<proteinExistence type="inferred from homology"/>
<evidence type="ECO:0000259" key="5">
    <source>
        <dbReference type="Pfam" id="PF01555"/>
    </source>
</evidence>
<dbReference type="Proteomes" id="UP000178417">
    <property type="component" value="Unassembled WGS sequence"/>
</dbReference>
<evidence type="ECO:0000256" key="2">
    <source>
        <dbReference type="ARBA" id="ARBA00022603"/>
    </source>
</evidence>
<dbReference type="PRINTS" id="PR00508">
    <property type="entry name" value="S21N4MTFRASE"/>
</dbReference>
<dbReference type="PROSITE" id="PS00092">
    <property type="entry name" value="N6_MTASE"/>
    <property type="match status" value="1"/>
</dbReference>
<evidence type="ECO:0000313" key="6">
    <source>
        <dbReference type="EMBL" id="OGC23637.1"/>
    </source>
</evidence>
<gene>
    <name evidence="6" type="ORF">A2310_00905</name>
</gene>
<dbReference type="InterPro" id="IPR002941">
    <property type="entry name" value="DNA_methylase_N4/N6"/>
</dbReference>
<feature type="domain" description="DNA methylase N-4/N-6" evidence="5">
    <location>
        <begin position="70"/>
        <end position="381"/>
    </location>
</feature>
<name>A0A1F4STH7_UNCSA</name>
<keyword evidence="4" id="KW-0949">S-adenosyl-L-methionine</keyword>
<evidence type="ECO:0000256" key="3">
    <source>
        <dbReference type="ARBA" id="ARBA00022679"/>
    </source>
</evidence>
<dbReference type="InterPro" id="IPR002295">
    <property type="entry name" value="N4/N6-MTase_EcoPI_Mod-like"/>
</dbReference>